<organism evidence="6 7">
    <name type="scientific">Dendrobium catenatum</name>
    <dbReference type="NCBI Taxonomy" id="906689"/>
    <lineage>
        <taxon>Eukaryota</taxon>
        <taxon>Viridiplantae</taxon>
        <taxon>Streptophyta</taxon>
        <taxon>Embryophyta</taxon>
        <taxon>Tracheophyta</taxon>
        <taxon>Spermatophyta</taxon>
        <taxon>Magnoliopsida</taxon>
        <taxon>Liliopsida</taxon>
        <taxon>Asparagales</taxon>
        <taxon>Orchidaceae</taxon>
        <taxon>Epidendroideae</taxon>
        <taxon>Malaxideae</taxon>
        <taxon>Dendrobiinae</taxon>
        <taxon>Dendrobium</taxon>
    </lineage>
</organism>
<dbReference type="AlphaFoldDB" id="A0A2I0WWE5"/>
<accession>A0A2I0WWE5</accession>
<gene>
    <name evidence="6" type="primary">LBD6</name>
    <name evidence="6" type="ORF">MA16_Dca014351</name>
</gene>
<dbReference type="PANTHER" id="PTHR31301">
    <property type="entry name" value="LOB DOMAIN-CONTAINING PROTEIN 4-RELATED"/>
    <property type="match status" value="1"/>
</dbReference>
<feature type="domain" description="LOB" evidence="5">
    <location>
        <begin position="14"/>
        <end position="115"/>
    </location>
</feature>
<dbReference type="PANTHER" id="PTHR31301:SF83">
    <property type="entry name" value="PROTEIN ASYMMETRIC LEAVES 2"/>
    <property type="match status" value="1"/>
</dbReference>
<dbReference type="Pfam" id="PF03195">
    <property type="entry name" value="LOB"/>
    <property type="match status" value="1"/>
</dbReference>
<evidence type="ECO:0000256" key="3">
    <source>
        <dbReference type="ARBA" id="ARBA00022473"/>
    </source>
</evidence>
<dbReference type="PROSITE" id="PS50891">
    <property type="entry name" value="LOB"/>
    <property type="match status" value="1"/>
</dbReference>
<name>A0A2I0WWE5_9ASPA</name>
<evidence type="ECO:0000313" key="7">
    <source>
        <dbReference type="Proteomes" id="UP000233837"/>
    </source>
</evidence>
<sequence length="191" mass="21020">MESLTVARDPTLSSPCAGCKFLRRKCQPNCVFAPYFPGNQAQKFVDVHRVFGASNLTKILNDLHPNQREDAAKSLVYEAQMRIQDPVYGCVGVILVLEDQLQRLKFQLLSAWEELTRLEAATGMRTIGMEEVVFPDWLREQQRMMTMVMMMSGGGDDSGLIATMNSGAGAGAGAGAEDDGWLPGGFEDYFA</sequence>
<protein>
    <submittedName>
        <fullName evidence="6">LOB domain-containing protein 6</fullName>
    </submittedName>
</protein>
<reference evidence="6 7" key="1">
    <citation type="journal article" date="2016" name="Sci. Rep.">
        <title>The Dendrobium catenatum Lindl. genome sequence provides insights into polysaccharide synthase, floral development and adaptive evolution.</title>
        <authorList>
            <person name="Zhang G.Q."/>
            <person name="Xu Q."/>
            <person name="Bian C."/>
            <person name="Tsai W.C."/>
            <person name="Yeh C.M."/>
            <person name="Liu K.W."/>
            <person name="Yoshida K."/>
            <person name="Zhang L.S."/>
            <person name="Chang S.B."/>
            <person name="Chen F."/>
            <person name="Shi Y."/>
            <person name="Su Y.Y."/>
            <person name="Zhang Y.Q."/>
            <person name="Chen L.J."/>
            <person name="Yin Y."/>
            <person name="Lin M."/>
            <person name="Huang H."/>
            <person name="Deng H."/>
            <person name="Wang Z.W."/>
            <person name="Zhu S.L."/>
            <person name="Zhao X."/>
            <person name="Deng C."/>
            <person name="Niu S.C."/>
            <person name="Huang J."/>
            <person name="Wang M."/>
            <person name="Liu G.H."/>
            <person name="Yang H.J."/>
            <person name="Xiao X.J."/>
            <person name="Hsiao Y.Y."/>
            <person name="Wu W.L."/>
            <person name="Chen Y.Y."/>
            <person name="Mitsuda N."/>
            <person name="Ohme-Takagi M."/>
            <person name="Luo Y.B."/>
            <person name="Van de Peer Y."/>
            <person name="Liu Z.J."/>
        </authorList>
    </citation>
    <scope>NUCLEOTIDE SEQUENCE [LARGE SCALE GENOMIC DNA]</scope>
    <source>
        <tissue evidence="6">The whole plant</tissue>
    </source>
</reference>
<dbReference type="Proteomes" id="UP000233837">
    <property type="component" value="Unassembled WGS sequence"/>
</dbReference>
<comment type="subcellular location">
    <subcellularLocation>
        <location evidence="1">Nucleus</location>
    </subcellularLocation>
</comment>
<proteinExistence type="inferred from homology"/>
<comment type="similarity">
    <text evidence="2">Belongs to the LOB domain-containing protein family.</text>
</comment>
<keyword evidence="7" id="KW-1185">Reference proteome</keyword>
<dbReference type="EMBL" id="KZ502395">
    <property type="protein sequence ID" value="PKU79986.1"/>
    <property type="molecule type" value="Genomic_DNA"/>
</dbReference>
<dbReference type="InterPro" id="IPR004883">
    <property type="entry name" value="LOB"/>
</dbReference>
<evidence type="ECO:0000256" key="1">
    <source>
        <dbReference type="ARBA" id="ARBA00004123"/>
    </source>
</evidence>
<reference evidence="6 7" key="2">
    <citation type="journal article" date="2017" name="Nature">
        <title>The Apostasia genome and the evolution of orchids.</title>
        <authorList>
            <person name="Zhang G.Q."/>
            <person name="Liu K.W."/>
            <person name="Li Z."/>
            <person name="Lohaus R."/>
            <person name="Hsiao Y.Y."/>
            <person name="Niu S.C."/>
            <person name="Wang J.Y."/>
            <person name="Lin Y.C."/>
            <person name="Xu Q."/>
            <person name="Chen L.J."/>
            <person name="Yoshida K."/>
            <person name="Fujiwara S."/>
            <person name="Wang Z.W."/>
            <person name="Zhang Y.Q."/>
            <person name="Mitsuda N."/>
            <person name="Wang M."/>
            <person name="Liu G.H."/>
            <person name="Pecoraro L."/>
            <person name="Huang H.X."/>
            <person name="Xiao X.J."/>
            <person name="Lin M."/>
            <person name="Wu X.Y."/>
            <person name="Wu W.L."/>
            <person name="Chen Y.Y."/>
            <person name="Chang S.B."/>
            <person name="Sakamoto S."/>
            <person name="Ohme-Takagi M."/>
            <person name="Yagi M."/>
            <person name="Zeng S.J."/>
            <person name="Shen C.Y."/>
            <person name="Yeh C.M."/>
            <person name="Luo Y.B."/>
            <person name="Tsai W.C."/>
            <person name="Van de Peer Y."/>
            <person name="Liu Z.J."/>
        </authorList>
    </citation>
    <scope>NUCLEOTIDE SEQUENCE [LARGE SCALE GENOMIC DNA]</scope>
    <source>
        <tissue evidence="6">The whole plant</tissue>
    </source>
</reference>
<evidence type="ECO:0000259" key="5">
    <source>
        <dbReference type="PROSITE" id="PS50891"/>
    </source>
</evidence>
<keyword evidence="3" id="KW-0217">Developmental protein</keyword>
<evidence type="ECO:0000256" key="2">
    <source>
        <dbReference type="ARBA" id="ARBA00005474"/>
    </source>
</evidence>
<keyword evidence="4" id="KW-0539">Nucleus</keyword>
<evidence type="ECO:0000256" key="4">
    <source>
        <dbReference type="ARBA" id="ARBA00023242"/>
    </source>
</evidence>
<dbReference type="GO" id="GO:0005634">
    <property type="term" value="C:nucleus"/>
    <property type="evidence" value="ECO:0007669"/>
    <property type="project" value="UniProtKB-SubCell"/>
</dbReference>
<evidence type="ECO:0000313" key="6">
    <source>
        <dbReference type="EMBL" id="PKU79986.1"/>
    </source>
</evidence>